<dbReference type="EMBL" id="MT806186">
    <property type="protein sequence ID" value="QNO13189.1"/>
    <property type="molecule type" value="Genomic_DNA"/>
</dbReference>
<protein>
    <submittedName>
        <fullName evidence="1">Uncharacterized protein</fullName>
    </submittedName>
</protein>
<evidence type="ECO:0000313" key="1">
    <source>
        <dbReference type="EMBL" id="QNO13189.1"/>
    </source>
</evidence>
<proteinExistence type="predicted"/>
<organism evidence="1">
    <name type="scientific">Bacteroides phage F2</name>
    <dbReference type="NCBI Taxonomy" id="2762303"/>
    <lineage>
        <taxon>Viruses</taxon>
        <taxon>Duplodnaviria</taxon>
        <taxon>Heunggongvirae</taxon>
        <taxon>Uroviricota</taxon>
        <taxon>Caudoviricetes</taxon>
    </lineage>
</organism>
<reference evidence="1" key="1">
    <citation type="submission" date="2020-07" db="EMBL/GenBank/DDBJ databases">
        <title>Isolation of gut associated lytic bacteriophages infecting Bacteroides uniformis.</title>
        <authorList>
            <person name="Hedzet S."/>
            <person name="Accetto T."/>
            <person name="Rupnik M."/>
        </authorList>
    </citation>
    <scope>NUCLEOTIDE SEQUENCE</scope>
</reference>
<sequence length="78" mass="8764">MAKMEVKATEMSANAAEKVTRERLRMMRDGEEITVTCKDGYDMDSQKNTAYALGRIENCRFSCKSDGLKLTVTRYGAS</sequence>
<name>A0A7G9W3H6_9CAUD</name>
<accession>A0A7G9W3H6</accession>
<gene>
    <name evidence="1" type="ORF">BacuniF2_00018</name>
</gene>